<feature type="region of interest" description="Disordered" evidence="1">
    <location>
        <begin position="165"/>
        <end position="194"/>
    </location>
</feature>
<dbReference type="Proteomes" id="UP000630135">
    <property type="component" value="Unassembled WGS sequence"/>
</dbReference>
<dbReference type="Gene3D" id="3.40.50.300">
    <property type="entry name" value="P-loop containing nucleotide triphosphate hydrolases"/>
    <property type="match status" value="1"/>
</dbReference>
<keyword evidence="5" id="KW-1185">Reference proteome</keyword>
<reference evidence="4" key="1">
    <citation type="journal article" date="2014" name="Int. J. Syst. Evol. Microbiol.">
        <title>Complete genome of a new Firmicutes species belonging to the dominant human colonic microbiota ('Ruminococcus bicirculans') reveals two chromosomes and a selective capacity to utilize plant glucans.</title>
        <authorList>
            <consortium name="NISC Comparative Sequencing Program"/>
            <person name="Wegmann U."/>
            <person name="Louis P."/>
            <person name="Goesmann A."/>
            <person name="Henrissat B."/>
            <person name="Duncan S.H."/>
            <person name="Flint H.J."/>
        </authorList>
    </citation>
    <scope>NUCLEOTIDE SEQUENCE</scope>
    <source>
        <strain evidence="4">CGMCC 1.8884</strain>
    </source>
</reference>
<dbReference type="InterPro" id="IPR007694">
    <property type="entry name" value="DNA_helicase_DnaB-like_C"/>
</dbReference>
<evidence type="ECO:0000313" key="6">
    <source>
        <dbReference type="Proteomes" id="UP000652720"/>
    </source>
</evidence>
<reference evidence="3" key="2">
    <citation type="journal article" date="2014" name="Int. J. Syst. Evol. Microbiol.">
        <title>Complete genome sequence of Corynebacterium casei LMG S-19264T (=DSM 44701T), isolated from a smear-ripened cheese.</title>
        <authorList>
            <consortium name="US DOE Joint Genome Institute (JGI-PGF)"/>
            <person name="Walter F."/>
            <person name="Albersmeier A."/>
            <person name="Kalinowski J."/>
            <person name="Ruckert C."/>
        </authorList>
    </citation>
    <scope>NUCLEOTIDE SEQUENCE</scope>
    <source>
        <strain evidence="3">CGMCC 1.8885</strain>
    </source>
</reference>
<dbReference type="EMBL" id="BMLZ01000024">
    <property type="protein sequence ID" value="GGP30328.1"/>
    <property type="molecule type" value="Genomic_DNA"/>
</dbReference>
<dbReference type="GO" id="GO:0005829">
    <property type="term" value="C:cytosol"/>
    <property type="evidence" value="ECO:0007669"/>
    <property type="project" value="TreeGrafter"/>
</dbReference>
<evidence type="ECO:0000313" key="4">
    <source>
        <dbReference type="EMBL" id="GGP30328.1"/>
    </source>
</evidence>
<evidence type="ECO:0000313" key="5">
    <source>
        <dbReference type="Proteomes" id="UP000630135"/>
    </source>
</evidence>
<dbReference type="GO" id="GO:0006260">
    <property type="term" value="P:DNA replication"/>
    <property type="evidence" value="ECO:0007669"/>
    <property type="project" value="InterPro"/>
</dbReference>
<dbReference type="SUPFAM" id="SSF52540">
    <property type="entry name" value="P-loop containing nucleoside triphosphate hydrolases"/>
    <property type="match status" value="1"/>
</dbReference>
<dbReference type="PANTHER" id="PTHR30153:SF2">
    <property type="entry name" value="REPLICATIVE DNA HELICASE"/>
    <property type="match status" value="1"/>
</dbReference>
<organism evidence="3 6">
    <name type="scientific">Deinococcus wulumuqiensis</name>
    <dbReference type="NCBI Taxonomy" id="980427"/>
    <lineage>
        <taxon>Bacteria</taxon>
        <taxon>Thermotogati</taxon>
        <taxon>Deinococcota</taxon>
        <taxon>Deinococci</taxon>
        <taxon>Deinococcales</taxon>
        <taxon>Deinococcaceae</taxon>
        <taxon>Deinococcus</taxon>
    </lineage>
</organism>
<reference evidence="3" key="4">
    <citation type="submission" date="2023-08" db="EMBL/GenBank/DDBJ databases">
        <authorList>
            <person name="Sun Q."/>
            <person name="Zhou Y."/>
        </authorList>
    </citation>
    <scope>NUCLEOTIDE SEQUENCE</scope>
    <source>
        <strain evidence="4">CGMCC 1.8884</strain>
        <strain evidence="3">CGMCC 1.8885</strain>
    </source>
</reference>
<dbReference type="EMBL" id="BMMA01000024">
    <property type="protein sequence ID" value="GGI88186.1"/>
    <property type="molecule type" value="Genomic_DNA"/>
</dbReference>
<proteinExistence type="predicted"/>
<dbReference type="GO" id="GO:0005524">
    <property type="term" value="F:ATP binding"/>
    <property type="evidence" value="ECO:0007669"/>
    <property type="project" value="InterPro"/>
</dbReference>
<dbReference type="PANTHER" id="PTHR30153">
    <property type="entry name" value="REPLICATIVE DNA HELICASE DNAB"/>
    <property type="match status" value="1"/>
</dbReference>
<protein>
    <recommendedName>
        <fullName evidence="2">SF4 helicase domain-containing protein</fullName>
    </recommendedName>
</protein>
<dbReference type="Pfam" id="PF03796">
    <property type="entry name" value="DnaB_C"/>
    <property type="match status" value="1"/>
</dbReference>
<dbReference type="GO" id="GO:0003678">
    <property type="term" value="F:DNA helicase activity"/>
    <property type="evidence" value="ECO:0007669"/>
    <property type="project" value="InterPro"/>
</dbReference>
<evidence type="ECO:0000313" key="3">
    <source>
        <dbReference type="EMBL" id="GGI88186.1"/>
    </source>
</evidence>
<dbReference type="Proteomes" id="UP000652720">
    <property type="component" value="Unassembled WGS sequence"/>
</dbReference>
<name>A0AAV4KAZ8_9DEIO</name>
<reference evidence="5" key="3">
    <citation type="journal article" date="2019" name="Int. J. Syst. Evol. Microbiol.">
        <title>The Global Catalogue of Microorganisms (GCM) 10K type strain sequencing project: providing services to taxonomists for standard genome sequencing and annotation.</title>
        <authorList>
            <consortium name="The Broad Institute Genomics Platform"/>
            <consortium name="The Broad Institute Genome Sequencing Center for Infectious Disease"/>
            <person name="Wu L."/>
            <person name="Ma J."/>
        </authorList>
    </citation>
    <scope>NUCLEOTIDE SEQUENCE [LARGE SCALE GENOMIC DNA]</scope>
    <source>
        <strain evidence="5">CGMCC 1.8884</strain>
    </source>
</reference>
<accession>A0AAV4KAZ8</accession>
<dbReference type="AlphaFoldDB" id="A0AAV4KAZ8"/>
<feature type="domain" description="SF4 helicase" evidence="2">
    <location>
        <begin position="332"/>
        <end position="556"/>
    </location>
</feature>
<evidence type="ECO:0000259" key="2">
    <source>
        <dbReference type="Pfam" id="PF03796"/>
    </source>
</evidence>
<comment type="caution">
    <text evidence="3">The sequence shown here is derived from an EMBL/GenBank/DDBJ whole genome shotgun (WGS) entry which is preliminary data.</text>
</comment>
<feature type="compositionally biased region" description="Basic and acidic residues" evidence="1">
    <location>
        <begin position="170"/>
        <end position="185"/>
    </location>
</feature>
<dbReference type="InterPro" id="IPR027417">
    <property type="entry name" value="P-loop_NTPase"/>
</dbReference>
<sequence>MNSKATRELGRQWPGLDIRADGGYAVMPPTEMDTGSYHWEVDPQQLELLSLFTLPTDLRDFLGLSQPPQVIKPAPRSVPSSASRRTYDERTLAEVLIRRALEKVEDGEGRNNAGAWLAAQLRDNGYSQQEAGHHMENYAMQCPLTDAHGQHDPYTAAEARKTVTSIFSRPPREPWSGERGNRETPRPVQSSSVRVDQDEELLALPAEMRGPVVVAGEQAFRAVEGALKLPSAANAEVRSALTAEELRNLVQSERVVYVLTPTQAVARALDACGVEWYALPAMPLEATPEELLAALQDAMTDALPIGGNMAFLEEELLKIAEARLRRGGNTYPTGLSEFDEAVGGGFYDGLHVLGGVTGGGKTALALAIAQHNAEQGRPILYVTYEQSRYELWGRVISAKVGVGLRQLRTGGTVESPVATQLRENPAYQELTRRVGPYLSVAEGNGVDGGAWGVDRIAAQVKRLKSAYGVSPLVILDYLQRMPAGEVKDRRHQIDEVVMALQVRLGRELNTPILLISSVGRGNYGELLTAPLEARLSVFKESGGVEYTAYTASLLYPLGANDAQSLNLEPAPAPGSSRAALRGLWKYLVLDLVKNREGEAPRQWVVKWYPVRGIFELVQSVDTDALESSTNGRRGGRI</sequence>
<gene>
    <name evidence="4" type="ORF">GCM10008021_19790</name>
    <name evidence="3" type="ORF">GCM10010914_23210</name>
</gene>
<evidence type="ECO:0000256" key="1">
    <source>
        <dbReference type="SAM" id="MobiDB-lite"/>
    </source>
</evidence>